<proteinExistence type="predicted"/>
<dbReference type="EMBL" id="BMZI01000002">
    <property type="protein sequence ID" value="GHB12970.1"/>
    <property type="molecule type" value="Genomic_DNA"/>
</dbReference>
<dbReference type="Proteomes" id="UP000646745">
    <property type="component" value="Unassembled WGS sequence"/>
</dbReference>
<dbReference type="RefSeq" id="WP_189443432.1">
    <property type="nucleotide sequence ID" value="NZ_BMZI01000002.1"/>
</dbReference>
<name>A0ABQ3DRD3_9GAMM</name>
<reference evidence="3" key="1">
    <citation type="journal article" date="2019" name="Int. J. Syst. Evol. Microbiol.">
        <title>The Global Catalogue of Microorganisms (GCM) 10K type strain sequencing project: providing services to taxonomists for standard genome sequencing and annotation.</title>
        <authorList>
            <consortium name="The Broad Institute Genomics Platform"/>
            <consortium name="The Broad Institute Genome Sequencing Center for Infectious Disease"/>
            <person name="Wu L."/>
            <person name="Ma J."/>
        </authorList>
    </citation>
    <scope>NUCLEOTIDE SEQUENCE [LARGE SCALE GENOMIC DNA]</scope>
    <source>
        <strain evidence="3">KCTC 32998</strain>
    </source>
</reference>
<organism evidence="2 3">
    <name type="scientific">Salinicola rhizosphaerae</name>
    <dbReference type="NCBI Taxonomy" id="1443141"/>
    <lineage>
        <taxon>Bacteria</taxon>
        <taxon>Pseudomonadati</taxon>
        <taxon>Pseudomonadota</taxon>
        <taxon>Gammaproteobacteria</taxon>
        <taxon>Oceanospirillales</taxon>
        <taxon>Halomonadaceae</taxon>
        <taxon>Salinicola</taxon>
    </lineage>
</organism>
<accession>A0ABQ3DRD3</accession>
<sequence length="64" mass="7645">MDDKEYEKKWNDRAEKYLPVLQKFLTIVSSKKIVYFAIAMLFAYMFMIGLSSPEKFLLMLQDIN</sequence>
<evidence type="ECO:0000313" key="2">
    <source>
        <dbReference type="EMBL" id="GHB12970.1"/>
    </source>
</evidence>
<keyword evidence="1" id="KW-1133">Transmembrane helix</keyword>
<keyword evidence="1" id="KW-0472">Membrane</keyword>
<evidence type="ECO:0008006" key="4">
    <source>
        <dbReference type="Google" id="ProtNLM"/>
    </source>
</evidence>
<keyword evidence="1" id="KW-0812">Transmembrane</keyword>
<gene>
    <name evidence="2" type="ORF">GCM10009038_08780</name>
</gene>
<feature type="transmembrane region" description="Helical" evidence="1">
    <location>
        <begin position="33"/>
        <end position="50"/>
    </location>
</feature>
<evidence type="ECO:0000256" key="1">
    <source>
        <dbReference type="SAM" id="Phobius"/>
    </source>
</evidence>
<protein>
    <recommendedName>
        <fullName evidence="4">Preprotein translocase subunit SecY</fullName>
    </recommendedName>
</protein>
<keyword evidence="3" id="KW-1185">Reference proteome</keyword>
<evidence type="ECO:0000313" key="3">
    <source>
        <dbReference type="Proteomes" id="UP000646745"/>
    </source>
</evidence>
<comment type="caution">
    <text evidence="2">The sequence shown here is derived from an EMBL/GenBank/DDBJ whole genome shotgun (WGS) entry which is preliminary data.</text>
</comment>